<dbReference type="EMBL" id="MQVR01000045">
    <property type="protein sequence ID" value="OKL53688.1"/>
    <property type="molecule type" value="Genomic_DNA"/>
</dbReference>
<name>A0A1Q5Q1H1_9ACTO</name>
<dbReference type="AlphaFoldDB" id="A0A1Q5Q1H1"/>
<comment type="caution">
    <text evidence="2">The sequence shown here is derived from an EMBL/GenBank/DDBJ whole genome shotgun (WGS) entry which is preliminary data.</text>
</comment>
<sequence>MENMTTARFGSITAVVVGALLLISGVAVSLLSLGSPQADTGESAFAHDAGIIRDGESMHLSAGTRVLLETATRENLGCTLTGAGRTVTPTEEAGEQVYAIEATGDYTVRCGVSEDILVFDLDVVVGEPDVPVSFTTSFFIGVGMGVFGMALLIGGIIWLTVAGRERMEWT</sequence>
<accession>A0A1Q5Q1H1</accession>
<feature type="transmembrane region" description="Helical" evidence="1">
    <location>
        <begin position="138"/>
        <end position="161"/>
    </location>
</feature>
<evidence type="ECO:0000256" key="1">
    <source>
        <dbReference type="SAM" id="Phobius"/>
    </source>
</evidence>
<feature type="transmembrane region" description="Helical" evidence="1">
    <location>
        <begin position="12"/>
        <end position="33"/>
    </location>
</feature>
<keyword evidence="1" id="KW-1133">Transmembrane helix</keyword>
<gene>
    <name evidence="2" type="ORF">BSZ39_08135</name>
</gene>
<keyword evidence="3" id="KW-1185">Reference proteome</keyword>
<protein>
    <submittedName>
        <fullName evidence="2">Uncharacterized protein</fullName>
    </submittedName>
</protein>
<keyword evidence="1" id="KW-0812">Transmembrane</keyword>
<reference evidence="3" key="1">
    <citation type="submission" date="2016-12" db="EMBL/GenBank/DDBJ databases">
        <authorList>
            <person name="Meng X."/>
        </authorList>
    </citation>
    <scope>NUCLEOTIDE SEQUENCE [LARGE SCALE GENOMIC DNA]</scope>
    <source>
        <strain evidence="3">DSM 19116</strain>
    </source>
</reference>
<evidence type="ECO:0000313" key="3">
    <source>
        <dbReference type="Proteomes" id="UP000185628"/>
    </source>
</evidence>
<organism evidence="2 3">
    <name type="scientific">Bowdeniella nasicola</name>
    <dbReference type="NCBI Taxonomy" id="208480"/>
    <lineage>
        <taxon>Bacteria</taxon>
        <taxon>Bacillati</taxon>
        <taxon>Actinomycetota</taxon>
        <taxon>Actinomycetes</taxon>
        <taxon>Actinomycetales</taxon>
        <taxon>Actinomycetaceae</taxon>
        <taxon>Bowdeniella</taxon>
    </lineage>
</organism>
<dbReference type="Proteomes" id="UP000185628">
    <property type="component" value="Unassembled WGS sequence"/>
</dbReference>
<keyword evidence="1" id="KW-0472">Membrane</keyword>
<evidence type="ECO:0000313" key="2">
    <source>
        <dbReference type="EMBL" id="OKL53688.1"/>
    </source>
</evidence>
<proteinExistence type="predicted"/>